<dbReference type="OrthoDB" id="9789573at2"/>
<comment type="caution">
    <text evidence="3">The sequence shown here is derived from an EMBL/GenBank/DDBJ whole genome shotgun (WGS) entry which is preliminary data.</text>
</comment>
<proteinExistence type="predicted"/>
<dbReference type="Proteomes" id="UP000245911">
    <property type="component" value="Unassembled WGS sequence"/>
</dbReference>
<dbReference type="GO" id="GO:0052689">
    <property type="term" value="F:carboxylic ester hydrolase activity"/>
    <property type="evidence" value="ECO:0007669"/>
    <property type="project" value="TreeGrafter"/>
</dbReference>
<dbReference type="EMBL" id="QDKM01000003">
    <property type="protein sequence ID" value="PVH29230.1"/>
    <property type="molecule type" value="Genomic_DNA"/>
</dbReference>
<sequence length="275" mass="28651">MRFAFPLIAALAAAPALAEETPLTLSEGIAATLNMPEGEGPFPAVLMLHGFGSSRDEVGGMFAMEAAALAEAGIASLRIDFRGFGQSGGDTGHHTVDRQNEDAEIGLSALLATDGVDAERIGVLGFSFGGGAAIQLAAARSEVKSLVTWSSVGDYDTDFLQSMGQETFDRAADEGIVGLDLGWRTMALKDTFFTSLSQHNILAALAQYSGPFLGITGSEDYYTMYSTPMAGAAAGADVEAVVIDGADHIFNVFDADATSAEQVITLTTERFASTL</sequence>
<gene>
    <name evidence="3" type="ORF">DDE20_09465</name>
</gene>
<keyword evidence="1" id="KW-0732">Signal</keyword>
<dbReference type="InterPro" id="IPR029058">
    <property type="entry name" value="AB_hydrolase_fold"/>
</dbReference>
<name>A0A2T8HUU6_9RHOB</name>
<feature type="domain" description="Serine aminopeptidase S33" evidence="2">
    <location>
        <begin position="44"/>
        <end position="158"/>
    </location>
</feature>
<evidence type="ECO:0000256" key="1">
    <source>
        <dbReference type="SAM" id="SignalP"/>
    </source>
</evidence>
<keyword evidence="4" id="KW-1185">Reference proteome</keyword>
<dbReference type="InterPro" id="IPR053145">
    <property type="entry name" value="AB_hydrolase_Est10"/>
</dbReference>
<keyword evidence="3" id="KW-0378">Hydrolase</keyword>
<evidence type="ECO:0000313" key="4">
    <source>
        <dbReference type="Proteomes" id="UP000245911"/>
    </source>
</evidence>
<dbReference type="RefSeq" id="WP_116558226.1">
    <property type="nucleotide sequence ID" value="NZ_QDKM01000003.1"/>
</dbReference>
<reference evidence="3 4" key="1">
    <citation type="submission" date="2018-04" db="EMBL/GenBank/DDBJ databases">
        <title>Pararhodobacter oceanense sp. nov., isolated from marine intertidal sediment.</title>
        <authorList>
            <person name="Wang X.-L."/>
            <person name="Du Z.-J."/>
        </authorList>
    </citation>
    <scope>NUCLEOTIDE SEQUENCE [LARGE SCALE GENOMIC DNA]</scope>
    <source>
        <strain evidence="3 4">AM505</strain>
    </source>
</reference>
<protein>
    <submittedName>
        <fullName evidence="3">Alpha/beta hydrolase</fullName>
    </submittedName>
</protein>
<accession>A0A2T8HUU6</accession>
<dbReference type="PANTHER" id="PTHR43265">
    <property type="entry name" value="ESTERASE ESTD"/>
    <property type="match status" value="1"/>
</dbReference>
<evidence type="ECO:0000313" key="3">
    <source>
        <dbReference type="EMBL" id="PVH29230.1"/>
    </source>
</evidence>
<dbReference type="SUPFAM" id="SSF53474">
    <property type="entry name" value="alpha/beta-Hydrolases"/>
    <property type="match status" value="1"/>
</dbReference>
<feature type="chain" id="PRO_5015594832" evidence="1">
    <location>
        <begin position="19"/>
        <end position="275"/>
    </location>
</feature>
<dbReference type="PANTHER" id="PTHR43265:SF1">
    <property type="entry name" value="ESTERASE ESTD"/>
    <property type="match status" value="1"/>
</dbReference>
<dbReference type="InterPro" id="IPR022742">
    <property type="entry name" value="Hydrolase_4"/>
</dbReference>
<dbReference type="Pfam" id="PF12146">
    <property type="entry name" value="Hydrolase_4"/>
    <property type="match status" value="1"/>
</dbReference>
<dbReference type="AlphaFoldDB" id="A0A2T8HUU6"/>
<evidence type="ECO:0000259" key="2">
    <source>
        <dbReference type="Pfam" id="PF12146"/>
    </source>
</evidence>
<organism evidence="3 4">
    <name type="scientific">Pararhodobacter oceanensis</name>
    <dbReference type="NCBI Taxonomy" id="2172121"/>
    <lineage>
        <taxon>Bacteria</taxon>
        <taxon>Pseudomonadati</taxon>
        <taxon>Pseudomonadota</taxon>
        <taxon>Alphaproteobacteria</taxon>
        <taxon>Rhodobacterales</taxon>
        <taxon>Paracoccaceae</taxon>
        <taxon>Pararhodobacter</taxon>
    </lineage>
</organism>
<dbReference type="Gene3D" id="3.40.50.1820">
    <property type="entry name" value="alpha/beta hydrolase"/>
    <property type="match status" value="1"/>
</dbReference>
<feature type="signal peptide" evidence="1">
    <location>
        <begin position="1"/>
        <end position="18"/>
    </location>
</feature>